<gene>
    <name evidence="14" type="primary">dnaN</name>
    <name evidence="14" type="ORF">F9L06_08285</name>
</gene>
<evidence type="ECO:0000313" key="15">
    <source>
        <dbReference type="Proteomes" id="UP000441102"/>
    </source>
</evidence>
<dbReference type="GO" id="GO:0003677">
    <property type="term" value="F:DNA binding"/>
    <property type="evidence" value="ECO:0007669"/>
    <property type="project" value="UniProtKB-UniRule"/>
</dbReference>
<dbReference type="Gene3D" id="3.10.150.10">
    <property type="entry name" value="DNA Polymerase III, subunit A, domain 2"/>
    <property type="match status" value="1"/>
</dbReference>
<comment type="similarity">
    <text evidence="2 10">Belongs to the beta sliding clamp family.</text>
</comment>
<keyword evidence="8 10" id="KW-0239">DNA-directed DNA polymerase</keyword>
<dbReference type="SUPFAM" id="SSF55979">
    <property type="entry name" value="DNA clamp"/>
    <property type="match status" value="3"/>
</dbReference>
<dbReference type="CDD" id="cd00140">
    <property type="entry name" value="beta_clamp"/>
    <property type="match status" value="1"/>
</dbReference>
<dbReference type="PIRSF" id="PIRSF000804">
    <property type="entry name" value="DNA_pol_III_b"/>
    <property type="match status" value="1"/>
</dbReference>
<evidence type="ECO:0000256" key="9">
    <source>
        <dbReference type="ARBA" id="ARBA00023125"/>
    </source>
</evidence>
<evidence type="ECO:0000259" key="13">
    <source>
        <dbReference type="Pfam" id="PF02768"/>
    </source>
</evidence>
<evidence type="ECO:0000256" key="1">
    <source>
        <dbReference type="ARBA" id="ARBA00004496"/>
    </source>
</evidence>
<dbReference type="EMBL" id="WBWX01000002">
    <property type="protein sequence ID" value="KAB2801664.1"/>
    <property type="molecule type" value="Genomic_DNA"/>
</dbReference>
<dbReference type="InterPro" id="IPR046938">
    <property type="entry name" value="DNA_clamp_sf"/>
</dbReference>
<protein>
    <recommendedName>
        <fullName evidence="3 10">Beta sliding clamp</fullName>
    </recommendedName>
</protein>
<dbReference type="Pfam" id="PF02768">
    <property type="entry name" value="DNA_pol3_beta_3"/>
    <property type="match status" value="1"/>
</dbReference>
<keyword evidence="7 10" id="KW-0235">DNA replication</keyword>
<evidence type="ECO:0000259" key="11">
    <source>
        <dbReference type="Pfam" id="PF00712"/>
    </source>
</evidence>
<dbReference type="PANTHER" id="PTHR30478:SF0">
    <property type="entry name" value="BETA SLIDING CLAMP"/>
    <property type="match status" value="1"/>
</dbReference>
<dbReference type="Pfam" id="PF00712">
    <property type="entry name" value="DNA_pol3_beta"/>
    <property type="match status" value="1"/>
</dbReference>
<evidence type="ECO:0000256" key="3">
    <source>
        <dbReference type="ARBA" id="ARBA00021035"/>
    </source>
</evidence>
<dbReference type="Gene3D" id="3.70.10.10">
    <property type="match status" value="1"/>
</dbReference>
<evidence type="ECO:0000256" key="4">
    <source>
        <dbReference type="ARBA" id="ARBA00022490"/>
    </source>
</evidence>
<dbReference type="NCBIfam" id="TIGR00663">
    <property type="entry name" value="dnan"/>
    <property type="match status" value="1"/>
</dbReference>
<organism evidence="14 15">
    <name type="scientific">Brucella anthropi</name>
    <name type="common">Ochrobactrum anthropi</name>
    <dbReference type="NCBI Taxonomy" id="529"/>
    <lineage>
        <taxon>Bacteria</taxon>
        <taxon>Pseudomonadati</taxon>
        <taxon>Pseudomonadota</taxon>
        <taxon>Alphaproteobacteria</taxon>
        <taxon>Hyphomicrobiales</taxon>
        <taxon>Brucellaceae</taxon>
        <taxon>Brucella/Ochrobactrum group</taxon>
        <taxon>Brucella</taxon>
    </lineage>
</organism>
<keyword evidence="6 10" id="KW-0548">Nucleotidyltransferase</keyword>
<dbReference type="InterPro" id="IPR022637">
    <property type="entry name" value="DNA_polIII_beta_cen"/>
</dbReference>
<comment type="subcellular location">
    <subcellularLocation>
        <location evidence="1 10">Cytoplasm</location>
    </subcellularLocation>
</comment>
<dbReference type="InterPro" id="IPR022635">
    <property type="entry name" value="DNA_polIII_beta_C"/>
</dbReference>
<dbReference type="AlphaFoldDB" id="A0A6I0DVE7"/>
<accession>A0A6I0DVE7</accession>
<evidence type="ECO:0000256" key="5">
    <source>
        <dbReference type="ARBA" id="ARBA00022679"/>
    </source>
</evidence>
<keyword evidence="4 10" id="KW-0963">Cytoplasm</keyword>
<name>A0A6I0DVE7_BRUAN</name>
<evidence type="ECO:0000259" key="12">
    <source>
        <dbReference type="Pfam" id="PF02767"/>
    </source>
</evidence>
<dbReference type="GO" id="GO:0003887">
    <property type="term" value="F:DNA-directed DNA polymerase activity"/>
    <property type="evidence" value="ECO:0007669"/>
    <property type="project" value="UniProtKB-UniRule"/>
</dbReference>
<dbReference type="Proteomes" id="UP000441102">
    <property type="component" value="Unassembled WGS sequence"/>
</dbReference>
<comment type="caution">
    <text evidence="14">The sequence shown here is derived from an EMBL/GenBank/DDBJ whole genome shotgun (WGS) entry which is preliminary data.</text>
</comment>
<feature type="domain" description="DNA polymerase III beta sliding clamp C-terminal" evidence="13">
    <location>
        <begin position="260"/>
        <end position="383"/>
    </location>
</feature>
<feature type="domain" description="DNA polymerase III beta sliding clamp central" evidence="12">
    <location>
        <begin position="143"/>
        <end position="257"/>
    </location>
</feature>
<keyword evidence="5 10" id="KW-0808">Transferase</keyword>
<dbReference type="Pfam" id="PF02767">
    <property type="entry name" value="DNA_pol3_beta_2"/>
    <property type="match status" value="1"/>
</dbReference>
<dbReference type="InterPro" id="IPR022634">
    <property type="entry name" value="DNA_polIII_beta_N"/>
</dbReference>
<evidence type="ECO:0000256" key="6">
    <source>
        <dbReference type="ARBA" id="ARBA00022695"/>
    </source>
</evidence>
<evidence type="ECO:0000256" key="2">
    <source>
        <dbReference type="ARBA" id="ARBA00010752"/>
    </source>
</evidence>
<evidence type="ECO:0000256" key="7">
    <source>
        <dbReference type="ARBA" id="ARBA00022705"/>
    </source>
</evidence>
<dbReference type="RefSeq" id="WP_151576457.1">
    <property type="nucleotide sequence ID" value="NZ_WBWX01000002.1"/>
</dbReference>
<evidence type="ECO:0000256" key="10">
    <source>
        <dbReference type="PIRNR" id="PIRNR000804"/>
    </source>
</evidence>
<feature type="domain" description="DNA polymerase III beta sliding clamp N-terminal" evidence="11">
    <location>
        <begin position="15"/>
        <end position="132"/>
    </location>
</feature>
<dbReference type="GO" id="GO:0005737">
    <property type="term" value="C:cytoplasm"/>
    <property type="evidence" value="ECO:0007669"/>
    <property type="project" value="UniProtKB-SubCell"/>
</dbReference>
<comment type="subunit">
    <text evidence="10">Forms a ring-shaped head-to-tail homodimer around DNA.</text>
</comment>
<comment type="function">
    <text evidence="10">Confers DNA tethering and processivity to DNA polymerases and other proteins. Acts as a clamp, forming a ring around DNA (a reaction catalyzed by the clamp-loading complex) which diffuses in an ATP-independent manner freely and bidirectionally along dsDNA. Initially characterized for its ability to contact the catalytic subunit of DNA polymerase III (Pol III), a complex, multichain enzyme responsible for most of the replicative synthesis in bacteria; Pol III exhibits 3'-5' exonuclease proofreading activity. The beta chain is required for initiation of replication as well as for processivity of DNA replication.</text>
</comment>
<keyword evidence="9" id="KW-0238">DNA-binding</keyword>
<dbReference type="PANTHER" id="PTHR30478">
    <property type="entry name" value="DNA POLYMERASE III SUBUNIT BETA"/>
    <property type="match status" value="1"/>
</dbReference>
<dbReference type="SMART" id="SM00480">
    <property type="entry name" value="POL3Bc"/>
    <property type="match status" value="1"/>
</dbReference>
<dbReference type="GO" id="GO:0006271">
    <property type="term" value="P:DNA strand elongation involved in DNA replication"/>
    <property type="evidence" value="ECO:0007669"/>
    <property type="project" value="TreeGrafter"/>
</dbReference>
<dbReference type="GO" id="GO:0008408">
    <property type="term" value="F:3'-5' exonuclease activity"/>
    <property type="evidence" value="ECO:0007669"/>
    <property type="project" value="InterPro"/>
</dbReference>
<evidence type="ECO:0000256" key="8">
    <source>
        <dbReference type="ARBA" id="ARBA00022932"/>
    </source>
</evidence>
<dbReference type="GO" id="GO:0009360">
    <property type="term" value="C:DNA polymerase III complex"/>
    <property type="evidence" value="ECO:0007669"/>
    <property type="project" value="InterPro"/>
</dbReference>
<sequence length="385" mass="41548">MLRWKAGGSGVTKVSFSIERGALLPALAAVNRAVEKRNTIPILGNVLLTVENGELCVTGTNLDIEVKSVAKQDGLPDIGPFTVQSGLLHDAVSKFADGSVVTFEGDETHVNIKSGRSRFRLQVLPATDFPEMSAGEFTHEFALPGNVLARVLSTVAFAISTEETRYYLNGVFIHNDGEHLAFVATDGHRLALMKLDAPAGSAAMPPIIVPRRTVALLQHFAKGDENIILKISDRKIRIVLPDGTAITSKLIDGTYPEYQRVIPANNDKAYTIDREELAGAINRVSTVSSERGRAVKFSFGPSELKMEVTNPDSGQAEDSIVVNEGHDDEVTIGFNHKYCLDILGAVSAKEMRFELSDPGAPCKVSPVGAEDGDVPPLFVIMPMRV</sequence>
<evidence type="ECO:0000313" key="14">
    <source>
        <dbReference type="EMBL" id="KAB2801664.1"/>
    </source>
</evidence>
<dbReference type="InterPro" id="IPR001001">
    <property type="entry name" value="DNA_polIII_beta"/>
</dbReference>
<reference evidence="14 15" key="1">
    <citation type="submission" date="2019-09" db="EMBL/GenBank/DDBJ databases">
        <title>Taxonomic organization of the family Brucellaceae based on a phylogenomic approach.</title>
        <authorList>
            <person name="Leclercq S."/>
            <person name="Cloeckaert A."/>
            <person name="Zygmunt M.S."/>
        </authorList>
    </citation>
    <scope>NUCLEOTIDE SEQUENCE [LARGE SCALE GENOMIC DNA]</scope>
    <source>
        <strain evidence="14 15">CCUG 34461</strain>
    </source>
</reference>
<proteinExistence type="inferred from homology"/>